<proteinExistence type="predicted"/>
<name>A0A6A6Q0U5_9PEZI</name>
<dbReference type="GO" id="GO:0008171">
    <property type="term" value="F:O-methyltransferase activity"/>
    <property type="evidence" value="ECO:0007669"/>
    <property type="project" value="InterPro"/>
</dbReference>
<evidence type="ECO:0000256" key="2">
    <source>
        <dbReference type="ARBA" id="ARBA00022679"/>
    </source>
</evidence>
<evidence type="ECO:0000256" key="1">
    <source>
        <dbReference type="ARBA" id="ARBA00022603"/>
    </source>
</evidence>
<evidence type="ECO:0000313" key="5">
    <source>
        <dbReference type="EMBL" id="KAF2485885.1"/>
    </source>
</evidence>
<dbReference type="InterPro" id="IPR016461">
    <property type="entry name" value="COMT-like"/>
</dbReference>
<organism evidence="5 6">
    <name type="scientific">Neohortaea acidophila</name>
    <dbReference type="NCBI Taxonomy" id="245834"/>
    <lineage>
        <taxon>Eukaryota</taxon>
        <taxon>Fungi</taxon>
        <taxon>Dikarya</taxon>
        <taxon>Ascomycota</taxon>
        <taxon>Pezizomycotina</taxon>
        <taxon>Dothideomycetes</taxon>
        <taxon>Dothideomycetidae</taxon>
        <taxon>Mycosphaerellales</taxon>
        <taxon>Teratosphaeriaceae</taxon>
        <taxon>Neohortaea</taxon>
    </lineage>
</organism>
<keyword evidence="1 5" id="KW-0489">Methyltransferase</keyword>
<dbReference type="OrthoDB" id="1606438at2759"/>
<dbReference type="InterPro" id="IPR036388">
    <property type="entry name" value="WH-like_DNA-bd_sf"/>
</dbReference>
<accession>A0A6A6Q0U5</accession>
<evidence type="ECO:0000259" key="4">
    <source>
        <dbReference type="Pfam" id="PF00891"/>
    </source>
</evidence>
<dbReference type="RefSeq" id="XP_033592454.1">
    <property type="nucleotide sequence ID" value="XM_033735973.1"/>
</dbReference>
<keyword evidence="2 5" id="KW-0808">Transferase</keyword>
<dbReference type="EMBL" id="MU001633">
    <property type="protein sequence ID" value="KAF2485885.1"/>
    <property type="molecule type" value="Genomic_DNA"/>
</dbReference>
<dbReference type="InterPro" id="IPR036390">
    <property type="entry name" value="WH_DNA-bd_sf"/>
</dbReference>
<dbReference type="PROSITE" id="PS51683">
    <property type="entry name" value="SAM_OMT_II"/>
    <property type="match status" value="1"/>
</dbReference>
<dbReference type="GO" id="GO:0032259">
    <property type="term" value="P:methylation"/>
    <property type="evidence" value="ECO:0007669"/>
    <property type="project" value="UniProtKB-KW"/>
</dbReference>
<keyword evidence="6" id="KW-1185">Reference proteome</keyword>
<reference evidence="5" key="1">
    <citation type="journal article" date="2020" name="Stud. Mycol.">
        <title>101 Dothideomycetes genomes: a test case for predicting lifestyles and emergence of pathogens.</title>
        <authorList>
            <person name="Haridas S."/>
            <person name="Albert R."/>
            <person name="Binder M."/>
            <person name="Bloem J."/>
            <person name="Labutti K."/>
            <person name="Salamov A."/>
            <person name="Andreopoulos B."/>
            <person name="Baker S."/>
            <person name="Barry K."/>
            <person name="Bills G."/>
            <person name="Bluhm B."/>
            <person name="Cannon C."/>
            <person name="Castanera R."/>
            <person name="Culley D."/>
            <person name="Daum C."/>
            <person name="Ezra D."/>
            <person name="Gonzalez J."/>
            <person name="Henrissat B."/>
            <person name="Kuo A."/>
            <person name="Liang C."/>
            <person name="Lipzen A."/>
            <person name="Lutzoni F."/>
            <person name="Magnuson J."/>
            <person name="Mondo S."/>
            <person name="Nolan M."/>
            <person name="Ohm R."/>
            <person name="Pangilinan J."/>
            <person name="Park H.-J."/>
            <person name="Ramirez L."/>
            <person name="Alfaro M."/>
            <person name="Sun H."/>
            <person name="Tritt A."/>
            <person name="Yoshinaga Y."/>
            <person name="Zwiers L.-H."/>
            <person name="Turgeon B."/>
            <person name="Goodwin S."/>
            <person name="Spatafora J."/>
            <person name="Crous P."/>
            <person name="Grigoriev I."/>
        </authorList>
    </citation>
    <scope>NUCLEOTIDE SEQUENCE</scope>
    <source>
        <strain evidence="5">CBS 113389</strain>
    </source>
</reference>
<dbReference type="SUPFAM" id="SSF46785">
    <property type="entry name" value="Winged helix' DNA-binding domain"/>
    <property type="match status" value="1"/>
</dbReference>
<gene>
    <name evidence="5" type="ORF">BDY17DRAFT_316014</name>
</gene>
<keyword evidence="3" id="KW-0949">S-adenosyl-L-methionine</keyword>
<sequence length="377" mass="40737">MATESITELASIIATSTAQVSAYLDQNGLPQPSFAVTGPSTSQIPPSEVEIESARLTAIDATQRLRNLLLGPHDFLTSITPSEWISFQAVARFGLASCVPIDGSASCATLAAACGLPESTTRRLLRHAVVKNVFCEAGPDGVAHNAVSRLLAEKPTLNAWLRFNTGDSWSAASQTVEALARWHGSEEPNETGFTLASGTGLGMYDTYAVQPERGERFANSMKNLTESPGFDAGHLVAGYDWASLKSAVVVDLGGSHGAVARRLVESFPTLSVVVQDLAEVIAQAPPSQTHISFMSHDFFTPQPVVADVYLFRWILHNWSDKYCAAADLIMLQLFNSKERDMEDWAALFETADSRFRFQGGRLPTGSRLSVLEAVWEG</sequence>
<dbReference type="Gene3D" id="1.10.10.10">
    <property type="entry name" value="Winged helix-like DNA-binding domain superfamily/Winged helix DNA-binding domain"/>
    <property type="match status" value="1"/>
</dbReference>
<dbReference type="InterPro" id="IPR029063">
    <property type="entry name" value="SAM-dependent_MTases_sf"/>
</dbReference>
<dbReference type="PANTHER" id="PTHR43712:SF12">
    <property type="entry name" value="STERIGMATOCYSTIN 8-O-METHYLTRANSFERASE"/>
    <property type="match status" value="1"/>
</dbReference>
<evidence type="ECO:0000256" key="3">
    <source>
        <dbReference type="ARBA" id="ARBA00022691"/>
    </source>
</evidence>
<dbReference type="Proteomes" id="UP000799767">
    <property type="component" value="Unassembled WGS sequence"/>
</dbReference>
<dbReference type="Pfam" id="PF00891">
    <property type="entry name" value="Methyltransf_2"/>
    <property type="match status" value="1"/>
</dbReference>
<protein>
    <submittedName>
        <fullName evidence="5">O-methyltransferase</fullName>
    </submittedName>
</protein>
<dbReference type="Gene3D" id="3.40.50.150">
    <property type="entry name" value="Vaccinia Virus protein VP39"/>
    <property type="match status" value="1"/>
</dbReference>
<feature type="domain" description="O-methyltransferase C-terminal" evidence="4">
    <location>
        <begin position="191"/>
        <end position="324"/>
    </location>
</feature>
<evidence type="ECO:0000313" key="6">
    <source>
        <dbReference type="Proteomes" id="UP000799767"/>
    </source>
</evidence>
<dbReference type="SUPFAM" id="SSF53335">
    <property type="entry name" value="S-adenosyl-L-methionine-dependent methyltransferases"/>
    <property type="match status" value="1"/>
</dbReference>
<dbReference type="InterPro" id="IPR001077">
    <property type="entry name" value="COMT_C"/>
</dbReference>
<dbReference type="AlphaFoldDB" id="A0A6A6Q0U5"/>
<dbReference type="PANTHER" id="PTHR43712">
    <property type="entry name" value="PUTATIVE (AFU_ORTHOLOGUE AFUA_4G14580)-RELATED"/>
    <property type="match status" value="1"/>
</dbReference>
<dbReference type="GeneID" id="54476975"/>